<dbReference type="PANTHER" id="PTHR36966:SF1">
    <property type="entry name" value="REP-ASSOCIATED TYROSINE TRANSPOSASE"/>
    <property type="match status" value="1"/>
</dbReference>
<dbReference type="InterPro" id="IPR052715">
    <property type="entry name" value="RAYT_transposase"/>
</dbReference>
<name>A0A833NSK0_UNCSA</name>
<dbReference type="Proteomes" id="UP000488506">
    <property type="component" value="Unassembled WGS sequence"/>
</dbReference>
<sequence length="196" mass="23019">MTLFKNKYRIESIRLQTWDYSSRGYYFITICVKNRIHALGYVNNGKMILSKQGQIVQEQWNDLINHYNNIELDAFVVMPNHVHGIIIVTSVGAIHVGAIPVVGAIHELPLRRQQPTPIHIIRRKMLIPKIIGRFKMQSSKKINDCQNTNGQPFWQSRYYDHIIRNENSLYKIQRYINNNPLKWECDRNNDTNLSAN</sequence>
<comment type="caution">
    <text evidence="2">The sequence shown here is derived from an EMBL/GenBank/DDBJ whole genome shotgun (WGS) entry which is preliminary data.</text>
</comment>
<dbReference type="SUPFAM" id="SSF143422">
    <property type="entry name" value="Transposase IS200-like"/>
    <property type="match status" value="1"/>
</dbReference>
<organism evidence="2 3">
    <name type="scientific">Candidatus Saganbacteria bacterium</name>
    <dbReference type="NCBI Taxonomy" id="2575572"/>
    <lineage>
        <taxon>Bacteria</taxon>
        <taxon>Bacillati</taxon>
        <taxon>Saganbacteria</taxon>
    </lineage>
</organism>
<dbReference type="InterPro" id="IPR036515">
    <property type="entry name" value="Transposase_17_sf"/>
</dbReference>
<dbReference type="Gene3D" id="3.30.70.1290">
    <property type="entry name" value="Transposase IS200-like"/>
    <property type="match status" value="1"/>
</dbReference>
<accession>A0A833NSK0</accession>
<dbReference type="GO" id="GO:0043565">
    <property type="term" value="F:sequence-specific DNA binding"/>
    <property type="evidence" value="ECO:0007669"/>
    <property type="project" value="TreeGrafter"/>
</dbReference>
<feature type="domain" description="Transposase IS200-like" evidence="1">
    <location>
        <begin position="21"/>
        <end position="179"/>
    </location>
</feature>
<evidence type="ECO:0000313" key="3">
    <source>
        <dbReference type="Proteomes" id="UP000488506"/>
    </source>
</evidence>
<protein>
    <recommendedName>
        <fullName evidence="1">Transposase IS200-like domain-containing protein</fullName>
    </recommendedName>
</protein>
<dbReference type="EMBL" id="WPAF01000003">
    <property type="protein sequence ID" value="KAF0134963.1"/>
    <property type="molecule type" value="Genomic_DNA"/>
</dbReference>
<evidence type="ECO:0000313" key="2">
    <source>
        <dbReference type="EMBL" id="KAF0134963.1"/>
    </source>
</evidence>
<dbReference type="Pfam" id="PF01797">
    <property type="entry name" value="Y1_Tnp"/>
    <property type="match status" value="1"/>
</dbReference>
<dbReference type="GO" id="GO:0004803">
    <property type="term" value="F:transposase activity"/>
    <property type="evidence" value="ECO:0007669"/>
    <property type="project" value="InterPro"/>
</dbReference>
<gene>
    <name evidence="2" type="ORF">FD145_344</name>
</gene>
<proteinExistence type="predicted"/>
<dbReference type="GO" id="GO:0006313">
    <property type="term" value="P:DNA transposition"/>
    <property type="evidence" value="ECO:0007669"/>
    <property type="project" value="InterPro"/>
</dbReference>
<reference evidence="2 3" key="1">
    <citation type="submission" date="2019-12" db="EMBL/GenBank/DDBJ databases">
        <authorList>
            <person name="Wolfe R."/>
            <person name="Danczak R."/>
            <person name="Wilkins M."/>
        </authorList>
    </citation>
    <scope>NUCLEOTIDE SEQUENCE [LARGE SCALE GENOMIC DNA]</scope>
    <source>
        <strain evidence="2">X2_MaxBin.013</strain>
    </source>
</reference>
<dbReference type="AlphaFoldDB" id="A0A833NSK0"/>
<dbReference type="InterPro" id="IPR002686">
    <property type="entry name" value="Transposase_17"/>
</dbReference>
<evidence type="ECO:0000259" key="1">
    <source>
        <dbReference type="SMART" id="SM01321"/>
    </source>
</evidence>
<dbReference type="SMART" id="SM01321">
    <property type="entry name" value="Y1_Tnp"/>
    <property type="match status" value="1"/>
</dbReference>
<dbReference type="PANTHER" id="PTHR36966">
    <property type="entry name" value="REP-ASSOCIATED TYROSINE TRANSPOSASE"/>
    <property type="match status" value="1"/>
</dbReference>